<sequence>MGEGIGGRGKSRSILIVGAGPVGLAAALELARRGFSPRIVDDGTGPTPLEESRALGVNARTLTLLFPSGVAERIIAAAQPIEQFRVRSDKKILIHLETKQVEGRFGAICALPQGSTERLLTEALSAYNISPEWQTAVAAGAISDLQKPEVTLRQANGTSETVRPDILIGADGAHSAVRKALGAGFPGEALEAYFYLADFRYAEPVDTHFGEISLFDPGMVGRLPVTANIIRYISTLEDFEHRIAHPAAIAEKTWVSQFRIHFRHVEPMAKGNVFLAGDAAHIHSPAGARGMNLGIEDACWLAWLIAEGREQEYSALRIPAVKQVLKQTYGLTRLVTMQSPLAVAARNFLAPLLLHFGPMRRKLLRSVAGYDTPKPPWIDWAE</sequence>
<organism evidence="5">
    <name type="scientific">Rhizobium sp. ZPR3</name>
    <dbReference type="NCBI Taxonomy" id="3158967"/>
    <lineage>
        <taxon>Bacteria</taxon>
        <taxon>Pseudomonadati</taxon>
        <taxon>Pseudomonadota</taxon>
        <taxon>Alphaproteobacteria</taxon>
        <taxon>Hyphomicrobiales</taxon>
        <taxon>Rhizobiaceae</taxon>
        <taxon>Rhizobium/Agrobacterium group</taxon>
        <taxon>Rhizobium</taxon>
    </lineage>
</organism>
<comment type="cofactor">
    <cofactor evidence="1">
        <name>FAD</name>
        <dbReference type="ChEBI" id="CHEBI:57692"/>
    </cofactor>
</comment>
<dbReference type="SUPFAM" id="SSF51905">
    <property type="entry name" value="FAD/NAD(P)-binding domain"/>
    <property type="match status" value="1"/>
</dbReference>
<evidence type="ECO:0000256" key="1">
    <source>
        <dbReference type="ARBA" id="ARBA00001974"/>
    </source>
</evidence>
<dbReference type="PRINTS" id="PR00420">
    <property type="entry name" value="RNGMNOXGNASE"/>
</dbReference>
<dbReference type="EMBL" id="CP157960">
    <property type="protein sequence ID" value="XBT94648.1"/>
    <property type="molecule type" value="Genomic_DNA"/>
</dbReference>
<dbReference type="GO" id="GO:0016709">
    <property type="term" value="F:oxidoreductase activity, acting on paired donors, with incorporation or reduction of molecular oxygen, NAD(P)H as one donor, and incorporation of one atom of oxygen"/>
    <property type="evidence" value="ECO:0007669"/>
    <property type="project" value="UniProtKB-ARBA"/>
</dbReference>
<accession>A0AAU7RX11</accession>
<evidence type="ECO:0000256" key="3">
    <source>
        <dbReference type="ARBA" id="ARBA00022827"/>
    </source>
</evidence>
<feature type="domain" description="FAD-binding" evidence="4">
    <location>
        <begin position="241"/>
        <end position="307"/>
    </location>
</feature>
<dbReference type="InterPro" id="IPR050641">
    <property type="entry name" value="RIFMO-like"/>
</dbReference>
<dbReference type="Gene3D" id="3.50.50.60">
    <property type="entry name" value="FAD/NAD(P)-binding domain"/>
    <property type="match status" value="1"/>
</dbReference>
<protein>
    <submittedName>
        <fullName evidence="5">NAD(P)/FAD-dependent oxidoreductase</fullName>
    </submittedName>
</protein>
<dbReference type="InterPro" id="IPR036188">
    <property type="entry name" value="FAD/NAD-bd_sf"/>
</dbReference>
<dbReference type="Pfam" id="PF01494">
    <property type="entry name" value="FAD_binding_3"/>
    <property type="match status" value="2"/>
</dbReference>
<evidence type="ECO:0000259" key="4">
    <source>
        <dbReference type="Pfam" id="PF01494"/>
    </source>
</evidence>
<evidence type="ECO:0000313" key="5">
    <source>
        <dbReference type="EMBL" id="XBT94648.1"/>
    </source>
</evidence>
<dbReference type="PANTHER" id="PTHR43004:SF19">
    <property type="entry name" value="BINDING MONOOXYGENASE, PUTATIVE (JCVI)-RELATED"/>
    <property type="match status" value="1"/>
</dbReference>
<dbReference type="PANTHER" id="PTHR43004">
    <property type="entry name" value="TRK SYSTEM POTASSIUM UPTAKE PROTEIN"/>
    <property type="match status" value="1"/>
</dbReference>
<evidence type="ECO:0000256" key="2">
    <source>
        <dbReference type="ARBA" id="ARBA00022630"/>
    </source>
</evidence>
<dbReference type="InterPro" id="IPR002938">
    <property type="entry name" value="FAD-bd"/>
</dbReference>
<feature type="domain" description="FAD-binding" evidence="4">
    <location>
        <begin position="14"/>
        <end position="199"/>
    </location>
</feature>
<name>A0AAU7RX11_9HYPH</name>
<keyword evidence="3" id="KW-0274">FAD</keyword>
<proteinExistence type="predicted"/>
<reference evidence="5" key="1">
    <citation type="submission" date="2024-06" db="EMBL/GenBank/DDBJ databases">
        <authorList>
            <person name="Li T."/>
            <person name="Gao R."/>
        </authorList>
    </citation>
    <scope>NUCLEOTIDE SEQUENCE</scope>
    <source>
        <strain evidence="5">ZPR3</strain>
    </source>
</reference>
<dbReference type="GO" id="GO:0071949">
    <property type="term" value="F:FAD binding"/>
    <property type="evidence" value="ECO:0007669"/>
    <property type="project" value="InterPro"/>
</dbReference>
<dbReference type="Gene3D" id="3.30.70.2450">
    <property type="match status" value="1"/>
</dbReference>
<dbReference type="RefSeq" id="WP_349958725.1">
    <property type="nucleotide sequence ID" value="NZ_CP157960.1"/>
</dbReference>
<dbReference type="AlphaFoldDB" id="A0AAU7RX11"/>
<gene>
    <name evidence="5" type="ORF">ABM479_09390</name>
</gene>
<keyword evidence="2" id="KW-0285">Flavoprotein</keyword>